<dbReference type="Proteomes" id="UP000887565">
    <property type="component" value="Unplaced"/>
</dbReference>
<name>A0A915K339_ROMCU</name>
<accession>A0A915K339</accession>
<organism evidence="1 2">
    <name type="scientific">Romanomermis culicivorax</name>
    <name type="common">Nematode worm</name>
    <dbReference type="NCBI Taxonomy" id="13658"/>
    <lineage>
        <taxon>Eukaryota</taxon>
        <taxon>Metazoa</taxon>
        <taxon>Ecdysozoa</taxon>
        <taxon>Nematoda</taxon>
        <taxon>Enoplea</taxon>
        <taxon>Dorylaimia</taxon>
        <taxon>Mermithida</taxon>
        <taxon>Mermithoidea</taxon>
        <taxon>Mermithidae</taxon>
        <taxon>Romanomermis</taxon>
    </lineage>
</organism>
<keyword evidence="1" id="KW-1185">Reference proteome</keyword>
<sequence>MNVKDRHTFVSSWRLMKDEEAVVRAYVVQFSKLVFHAIIRDE</sequence>
<proteinExistence type="predicted"/>
<reference evidence="2" key="1">
    <citation type="submission" date="2022-11" db="UniProtKB">
        <authorList>
            <consortium name="WormBaseParasite"/>
        </authorList>
    </citation>
    <scope>IDENTIFICATION</scope>
</reference>
<protein>
    <submittedName>
        <fullName evidence="2">Uncharacterized protein</fullName>
    </submittedName>
</protein>
<evidence type="ECO:0000313" key="1">
    <source>
        <dbReference type="Proteomes" id="UP000887565"/>
    </source>
</evidence>
<dbReference type="WBParaSite" id="nRc.2.0.1.t32736-RA">
    <property type="protein sequence ID" value="nRc.2.0.1.t32736-RA"/>
    <property type="gene ID" value="nRc.2.0.1.g32736"/>
</dbReference>
<evidence type="ECO:0000313" key="2">
    <source>
        <dbReference type="WBParaSite" id="nRc.2.0.1.t32736-RA"/>
    </source>
</evidence>
<dbReference type="AlphaFoldDB" id="A0A915K339"/>